<dbReference type="Gene3D" id="3.30.70.1230">
    <property type="entry name" value="Nucleotide cyclase"/>
    <property type="match status" value="1"/>
</dbReference>
<keyword evidence="1" id="KW-0472">Membrane</keyword>
<dbReference type="Pfam" id="PF00211">
    <property type="entry name" value="Guanylate_cyc"/>
    <property type="match status" value="1"/>
</dbReference>
<dbReference type="PROSITE" id="PS50125">
    <property type="entry name" value="GUANYLATE_CYCLASE_2"/>
    <property type="match status" value="1"/>
</dbReference>
<gene>
    <name evidence="3" type="ORF">METZ01_LOCUS175877</name>
</gene>
<dbReference type="PANTHER" id="PTHR43081:SF1">
    <property type="entry name" value="ADENYLATE CYCLASE, TERMINAL-DIFFERENTIATION SPECIFIC"/>
    <property type="match status" value="1"/>
</dbReference>
<dbReference type="AlphaFoldDB" id="A0A382CCK8"/>
<protein>
    <recommendedName>
        <fullName evidence="2">Guanylate cyclase domain-containing protein</fullName>
    </recommendedName>
</protein>
<proteinExistence type="predicted"/>
<feature type="non-terminal residue" evidence="3">
    <location>
        <position position="631"/>
    </location>
</feature>
<dbReference type="InterPro" id="IPR001054">
    <property type="entry name" value="A/G_cyclase"/>
</dbReference>
<evidence type="ECO:0000256" key="1">
    <source>
        <dbReference type="SAM" id="Phobius"/>
    </source>
</evidence>
<dbReference type="GO" id="GO:0006171">
    <property type="term" value="P:cAMP biosynthetic process"/>
    <property type="evidence" value="ECO:0007669"/>
    <property type="project" value="TreeGrafter"/>
</dbReference>
<dbReference type="InterPro" id="IPR050697">
    <property type="entry name" value="Adenylyl/Guanylyl_Cyclase_3/4"/>
</dbReference>
<feature type="transmembrane region" description="Helical" evidence="1">
    <location>
        <begin position="495"/>
        <end position="518"/>
    </location>
</feature>
<reference evidence="3" key="1">
    <citation type="submission" date="2018-05" db="EMBL/GenBank/DDBJ databases">
        <authorList>
            <person name="Lanie J.A."/>
            <person name="Ng W.-L."/>
            <person name="Kazmierczak K.M."/>
            <person name="Andrzejewski T.M."/>
            <person name="Davidsen T.M."/>
            <person name="Wayne K.J."/>
            <person name="Tettelin H."/>
            <person name="Glass J.I."/>
            <person name="Rusch D."/>
            <person name="Podicherti R."/>
            <person name="Tsui H.-C.T."/>
            <person name="Winkler M.E."/>
        </authorList>
    </citation>
    <scope>NUCLEOTIDE SEQUENCE</scope>
</reference>
<evidence type="ECO:0000259" key="2">
    <source>
        <dbReference type="PROSITE" id="PS50125"/>
    </source>
</evidence>
<feature type="transmembrane region" description="Helical" evidence="1">
    <location>
        <begin position="423"/>
        <end position="443"/>
    </location>
</feature>
<keyword evidence="1" id="KW-0812">Transmembrane</keyword>
<dbReference type="CDD" id="cd07302">
    <property type="entry name" value="CHD"/>
    <property type="match status" value="1"/>
</dbReference>
<dbReference type="SMART" id="SM01080">
    <property type="entry name" value="CHASE2"/>
    <property type="match status" value="1"/>
</dbReference>
<dbReference type="SUPFAM" id="SSF55073">
    <property type="entry name" value="Nucleotide cyclase"/>
    <property type="match status" value="1"/>
</dbReference>
<dbReference type="Pfam" id="PF05226">
    <property type="entry name" value="CHASE2"/>
    <property type="match status" value="1"/>
</dbReference>
<dbReference type="PANTHER" id="PTHR43081">
    <property type="entry name" value="ADENYLATE CYCLASE, TERMINAL-DIFFERENTIATION SPECIFIC-RELATED"/>
    <property type="match status" value="1"/>
</dbReference>
<feature type="domain" description="Guanylate cyclase" evidence="2">
    <location>
        <begin position="560"/>
        <end position="631"/>
    </location>
</feature>
<dbReference type="InterPro" id="IPR029787">
    <property type="entry name" value="Nucleotide_cyclase"/>
</dbReference>
<dbReference type="GO" id="GO:0035556">
    <property type="term" value="P:intracellular signal transduction"/>
    <property type="evidence" value="ECO:0007669"/>
    <property type="project" value="InterPro"/>
</dbReference>
<name>A0A382CCK8_9ZZZZ</name>
<organism evidence="3">
    <name type="scientific">marine metagenome</name>
    <dbReference type="NCBI Taxonomy" id="408172"/>
    <lineage>
        <taxon>unclassified sequences</taxon>
        <taxon>metagenomes</taxon>
        <taxon>ecological metagenomes</taxon>
    </lineage>
</organism>
<accession>A0A382CCK8</accession>
<evidence type="ECO:0000313" key="3">
    <source>
        <dbReference type="EMBL" id="SVB23023.1"/>
    </source>
</evidence>
<feature type="transmembrane region" description="Helical" evidence="1">
    <location>
        <begin position="450"/>
        <end position="475"/>
    </location>
</feature>
<keyword evidence="1" id="KW-1133">Transmembrane helix</keyword>
<sequence length="631" mass="70595">MNTILELLKKQAVGLGITLGSLFLVFFLHRIHAFDTFELKAMDLAFKTRGPISGWAARDELPKDSLDVVLVDVDDESYRLVPWTWPYPRGVWGMVVRNLSKAGAKVIAFDIQFDAPDRQSEYLKEIRSNLQARGLSELVPAHGDSVFAEAIREAQSNGTSVILASKLVQEPTRMPPQYIQFPNPVLQTANADYGLVNEAPDKDGFSRQYYTFLQLEQEPGVWYPSLGVKAIQRFLDVEDNVLPSLNEDATEINYGPLTIPIFSDDGRFLVNIYGPPSGVNLGKNEAWKTFNRYPLSNVVDVEEVDLNDFDEDTDWMSQFLPGEIPQWLKEIEDPETKAQLMGELGLGTDFDITQSPFYNKIVLIGVSVEVLHDYKQTSFFTFAGEQNLMPGVEFHANAIQTLLNQNFVSVYGGEIDWSEQSRIAHILLITGLSLLAYLAISFLNPLLAGLYIVVEILVFLSLAIGAFTADSLWLVKTLIGRGGSISVPGFQDSTLVPIVAPIFGVFIVYTSNVLYRIIVEQKDKQFLKNTFGTYVSPDLIDQMYDSKQEPKLGGQAGYHTAFFSDIQSFSAFSEVLEPERMVALMNEYLTEMTDILLDHRATLDKYIGDAIVAFYGAPVPVDDHEYLACIT</sequence>
<dbReference type="InterPro" id="IPR007890">
    <property type="entry name" value="CHASE2"/>
</dbReference>
<dbReference type="EMBL" id="UINC01033555">
    <property type="protein sequence ID" value="SVB23023.1"/>
    <property type="molecule type" value="Genomic_DNA"/>
</dbReference>